<feature type="domain" description="Glutamine amidotransferase" evidence="5">
    <location>
        <begin position="3"/>
        <end position="206"/>
    </location>
</feature>
<dbReference type="GO" id="GO:0000162">
    <property type="term" value="P:L-tryptophan biosynthetic process"/>
    <property type="evidence" value="ECO:0007669"/>
    <property type="project" value="TreeGrafter"/>
</dbReference>
<dbReference type="PRINTS" id="PR00097">
    <property type="entry name" value="ANTSNTHASEII"/>
</dbReference>
<dbReference type="CDD" id="cd01743">
    <property type="entry name" value="GATase1_Anthranilate_Synthase"/>
    <property type="match status" value="1"/>
</dbReference>
<organism evidence="6 7">
    <name type="scientific">Corynebacterium glaucum</name>
    <dbReference type="NCBI Taxonomy" id="187491"/>
    <lineage>
        <taxon>Bacteria</taxon>
        <taxon>Bacillati</taxon>
        <taxon>Actinomycetota</taxon>
        <taxon>Actinomycetes</taxon>
        <taxon>Mycobacteriales</taxon>
        <taxon>Corynebacteriaceae</taxon>
        <taxon>Corynebacterium</taxon>
    </lineage>
</organism>
<dbReference type="RefSeq" id="WP_095660917.1">
    <property type="nucleotide sequence ID" value="NZ_CALTZW010000008.1"/>
</dbReference>
<dbReference type="PRINTS" id="PR00099">
    <property type="entry name" value="CPSGATASE"/>
</dbReference>
<dbReference type="InterPro" id="IPR006221">
    <property type="entry name" value="TrpG/PapA_dom"/>
</dbReference>
<dbReference type="PROSITE" id="PS51273">
    <property type="entry name" value="GATASE_TYPE_1"/>
    <property type="match status" value="1"/>
</dbReference>
<dbReference type="OrthoDB" id="9803598at2"/>
<accession>A0A1Q2HZR1</accession>
<dbReference type="Gene3D" id="3.40.50.880">
    <property type="match status" value="1"/>
</dbReference>
<protein>
    <recommendedName>
        <fullName evidence="1">anthranilate synthase</fullName>
        <ecNumber evidence="1">4.1.3.27</ecNumber>
    </recommendedName>
</protein>
<evidence type="ECO:0000256" key="2">
    <source>
        <dbReference type="ARBA" id="ARBA00022962"/>
    </source>
</evidence>
<dbReference type="PANTHER" id="PTHR43418">
    <property type="entry name" value="MULTIFUNCTIONAL TRYPTOPHAN BIOSYNTHESIS PROTEIN-RELATED"/>
    <property type="match status" value="1"/>
</dbReference>
<dbReference type="SUPFAM" id="SSF52317">
    <property type="entry name" value="Class I glutamine amidotransferase-like"/>
    <property type="match status" value="1"/>
</dbReference>
<dbReference type="EC" id="4.1.3.27" evidence="1"/>
<keyword evidence="2" id="KW-0315">Glutamine amidotransferase</keyword>
<dbReference type="Pfam" id="PF00117">
    <property type="entry name" value="GATase"/>
    <property type="match status" value="1"/>
</dbReference>
<keyword evidence="3 6" id="KW-0456">Lyase</keyword>
<dbReference type="KEGG" id="cgv:CGLAU_12140"/>
<dbReference type="Proteomes" id="UP000217209">
    <property type="component" value="Chromosome"/>
</dbReference>
<evidence type="ECO:0000313" key="7">
    <source>
        <dbReference type="Proteomes" id="UP000217209"/>
    </source>
</evidence>
<dbReference type="InterPro" id="IPR029062">
    <property type="entry name" value="Class_I_gatase-like"/>
</dbReference>
<dbReference type="GO" id="GO:0004048">
    <property type="term" value="F:anthranilate phosphoribosyltransferase activity"/>
    <property type="evidence" value="ECO:0007669"/>
    <property type="project" value="TreeGrafter"/>
</dbReference>
<dbReference type="NCBIfam" id="TIGR00566">
    <property type="entry name" value="trpG_papA"/>
    <property type="match status" value="1"/>
</dbReference>
<evidence type="ECO:0000259" key="5">
    <source>
        <dbReference type="Pfam" id="PF00117"/>
    </source>
</evidence>
<sequence>MIVLLDNHDSFVYNLVDALAGLEGQNTVVYRNTVSADKVLGAGDGADETSPDLIVLSPGPGYPRDAGCMMEVIERAQGHIPILGICLGYQALVEHHGGRVEPCGPEHGSSISIMLTDASLDSPIFAGLTTDGVPGEPGRAVPVARYHSLGATDEPDGMRALAWTETRIGDVIMAAETTDGMSIGLQFHPESILTPAGPLILQRCVEQLLNQTTKAKKGDTDGQR</sequence>
<proteinExistence type="predicted"/>
<evidence type="ECO:0000256" key="4">
    <source>
        <dbReference type="ARBA" id="ARBA00047683"/>
    </source>
</evidence>
<comment type="catalytic activity">
    <reaction evidence="4">
        <text>chorismate + L-glutamine = anthranilate + pyruvate + L-glutamate + H(+)</text>
        <dbReference type="Rhea" id="RHEA:21732"/>
        <dbReference type="ChEBI" id="CHEBI:15361"/>
        <dbReference type="ChEBI" id="CHEBI:15378"/>
        <dbReference type="ChEBI" id="CHEBI:16567"/>
        <dbReference type="ChEBI" id="CHEBI:29748"/>
        <dbReference type="ChEBI" id="CHEBI:29985"/>
        <dbReference type="ChEBI" id="CHEBI:58359"/>
        <dbReference type="EC" id="4.1.3.27"/>
    </reaction>
</comment>
<dbReference type="PRINTS" id="PR00096">
    <property type="entry name" value="GATASE"/>
</dbReference>
<dbReference type="InterPro" id="IPR050472">
    <property type="entry name" value="Anth_synth/Amidotransfase"/>
</dbReference>
<gene>
    <name evidence="6" type="primary">trpG</name>
    <name evidence="6" type="ORF">CGLAU_12140</name>
</gene>
<dbReference type="EMBL" id="CP019688">
    <property type="protein sequence ID" value="AQQ16356.1"/>
    <property type="molecule type" value="Genomic_DNA"/>
</dbReference>
<dbReference type="AlphaFoldDB" id="A0A1Q2HZR1"/>
<evidence type="ECO:0000256" key="3">
    <source>
        <dbReference type="ARBA" id="ARBA00023239"/>
    </source>
</evidence>
<evidence type="ECO:0000313" key="6">
    <source>
        <dbReference type="EMBL" id="AQQ16356.1"/>
    </source>
</evidence>
<name>A0A1Q2HZR1_9CORY</name>
<dbReference type="GO" id="GO:0004049">
    <property type="term" value="F:anthranilate synthase activity"/>
    <property type="evidence" value="ECO:0007669"/>
    <property type="project" value="UniProtKB-EC"/>
</dbReference>
<dbReference type="InterPro" id="IPR017926">
    <property type="entry name" value="GATASE"/>
</dbReference>
<reference evidence="6 7" key="1">
    <citation type="submission" date="2016-12" db="EMBL/GenBank/DDBJ databases">
        <authorList>
            <person name="Song W.-J."/>
            <person name="Kurnit D.M."/>
        </authorList>
    </citation>
    <scope>NUCLEOTIDE SEQUENCE [LARGE SCALE GENOMIC DNA]</scope>
    <source>
        <strain evidence="6 7">DSM 30827</strain>
    </source>
</reference>
<dbReference type="GO" id="GO:0005829">
    <property type="term" value="C:cytosol"/>
    <property type="evidence" value="ECO:0007669"/>
    <property type="project" value="TreeGrafter"/>
</dbReference>
<evidence type="ECO:0000256" key="1">
    <source>
        <dbReference type="ARBA" id="ARBA00012266"/>
    </source>
</evidence>
<keyword evidence="7" id="KW-1185">Reference proteome</keyword>
<dbReference type="PANTHER" id="PTHR43418:SF2">
    <property type="entry name" value="BIFUNCTIONAL PROTEIN TRPGD"/>
    <property type="match status" value="1"/>
</dbReference>
<dbReference type="GO" id="GO:0002047">
    <property type="term" value="P:phenazine biosynthetic process"/>
    <property type="evidence" value="ECO:0007669"/>
    <property type="project" value="TreeGrafter"/>
</dbReference>